<feature type="chain" id="PRO_5002317151" evidence="1">
    <location>
        <begin position="26"/>
        <end position="383"/>
    </location>
</feature>
<keyword evidence="1" id="KW-0732">Signal</keyword>
<name>A0A0D7BBW8_9AGAR</name>
<proteinExistence type="predicted"/>
<dbReference type="EMBL" id="KN880511">
    <property type="protein sequence ID" value="KIY68032.1"/>
    <property type="molecule type" value="Genomic_DNA"/>
</dbReference>
<organism evidence="2 3">
    <name type="scientific">Cylindrobasidium torrendii FP15055 ss-10</name>
    <dbReference type="NCBI Taxonomy" id="1314674"/>
    <lineage>
        <taxon>Eukaryota</taxon>
        <taxon>Fungi</taxon>
        <taxon>Dikarya</taxon>
        <taxon>Basidiomycota</taxon>
        <taxon>Agaricomycotina</taxon>
        <taxon>Agaricomycetes</taxon>
        <taxon>Agaricomycetidae</taxon>
        <taxon>Agaricales</taxon>
        <taxon>Marasmiineae</taxon>
        <taxon>Physalacriaceae</taxon>
        <taxon>Cylindrobasidium</taxon>
    </lineage>
</organism>
<protein>
    <submittedName>
        <fullName evidence="2">Uncharacterized protein</fullName>
    </submittedName>
</protein>
<evidence type="ECO:0000313" key="3">
    <source>
        <dbReference type="Proteomes" id="UP000054007"/>
    </source>
</evidence>
<sequence length="383" mass="43760">MTESGLIRPGSFVACGLPGLTLLLAHVTSDTAWENSPISNVFISNIAGDSDAQSVGRVYAEVSDEEALETMSSEEPGCLSGSHAEDCDTEEAKELEKENTRHAHRLELENQRHLTTVDNIRRYWDDMRQERILKDILDIARLTRNLEILSFHWYTPEYIGRREPASGYPEDLVLSQAFERYPKLQRLTMRINRRFTWTPLTFPTFPSVTHLHLINPAVYMPTHPEQRSTVESLAGALPALTHLRLTGIACQLDIPVPPRTVWQSIVGRPDRIASLPSALYSSHRNLTVLLQPKPPYAAVNVGFCGTGAVEYESIYEHLEKVEARWPNIHLLWPHQSDWDSKLKTWPLSRALGEGGWKLTDAKVWIDEWSTHGRQEEEHKFWWK</sequence>
<keyword evidence="3" id="KW-1185">Reference proteome</keyword>
<evidence type="ECO:0000313" key="2">
    <source>
        <dbReference type="EMBL" id="KIY68032.1"/>
    </source>
</evidence>
<feature type="signal peptide" evidence="1">
    <location>
        <begin position="1"/>
        <end position="25"/>
    </location>
</feature>
<accession>A0A0D7BBW8</accession>
<dbReference type="Proteomes" id="UP000054007">
    <property type="component" value="Unassembled WGS sequence"/>
</dbReference>
<dbReference type="AlphaFoldDB" id="A0A0D7BBW8"/>
<evidence type="ECO:0000256" key="1">
    <source>
        <dbReference type="SAM" id="SignalP"/>
    </source>
</evidence>
<reference evidence="2 3" key="1">
    <citation type="journal article" date="2015" name="Fungal Genet. Biol.">
        <title>Evolution of novel wood decay mechanisms in Agaricales revealed by the genome sequences of Fistulina hepatica and Cylindrobasidium torrendii.</title>
        <authorList>
            <person name="Floudas D."/>
            <person name="Held B.W."/>
            <person name="Riley R."/>
            <person name="Nagy L.G."/>
            <person name="Koehler G."/>
            <person name="Ransdell A.S."/>
            <person name="Younus H."/>
            <person name="Chow J."/>
            <person name="Chiniquy J."/>
            <person name="Lipzen A."/>
            <person name="Tritt A."/>
            <person name="Sun H."/>
            <person name="Haridas S."/>
            <person name="LaButti K."/>
            <person name="Ohm R.A."/>
            <person name="Kues U."/>
            <person name="Blanchette R.A."/>
            <person name="Grigoriev I.V."/>
            <person name="Minto R.E."/>
            <person name="Hibbett D.S."/>
        </authorList>
    </citation>
    <scope>NUCLEOTIDE SEQUENCE [LARGE SCALE GENOMIC DNA]</scope>
    <source>
        <strain evidence="2 3">FP15055 ss-10</strain>
    </source>
</reference>
<gene>
    <name evidence="2" type="ORF">CYLTODRAFT_421981</name>
</gene>